<keyword evidence="3" id="KW-0812">Transmembrane</keyword>
<keyword evidence="3" id="KW-0472">Membrane</keyword>
<feature type="chain" id="PRO_5004674098" description="Transmembrane protein" evidence="4">
    <location>
        <begin position="20"/>
        <end position="426"/>
    </location>
</feature>
<evidence type="ECO:0000256" key="1">
    <source>
        <dbReference type="SAM" id="Coils"/>
    </source>
</evidence>
<sequence>MKFVHYLVFSLFGFSSDAAIQTFGFPEVPEVASAKPSTCNVDAQSSNSVSYVQPQIDFQAKTLRDLQAYVALLEEKLEEKLEKHERQQREEQRYIFVFLAVGACLAVVCLVAVAACHVYVHSLQDQLGWMPEQQQRHEHHPRHQMAVAAQSKAFDCRAQEEQFFTQDHLRLSPLGIAGSRRRSSCSSCCSNHSHPTAACLDTVEDDLGDEEGVRLFPTKEDVERAMAVEEARAAGKLPTELQQQQLQLEARCSRLFERLHEITDASRAFCSSSSESEVEAATDTAALARKKCTEGEEIAPTAAARGTTTDGAGNPAQRPRRQRKKQKLVADPERLEEQQTLLLELQQLFKEIDSTFNGNRPAHVSAMIRCCNALLRADGLAVLKACADCQPLHNAAQTNLQEAGEGLVQEEYTAHALAADDATTGT</sequence>
<protein>
    <recommendedName>
        <fullName evidence="7">Transmembrane protein</fullName>
    </recommendedName>
</protein>
<evidence type="ECO:0000256" key="4">
    <source>
        <dbReference type="SAM" id="SignalP"/>
    </source>
</evidence>
<gene>
    <name evidence="5" type="ORF">ENH_00035110</name>
</gene>
<dbReference type="GeneID" id="25473675"/>
<feature type="coiled-coil region" evidence="1">
    <location>
        <begin position="63"/>
        <end position="94"/>
    </location>
</feature>
<feature type="compositionally biased region" description="Low complexity" evidence="2">
    <location>
        <begin position="301"/>
        <end position="313"/>
    </location>
</feature>
<keyword evidence="6" id="KW-1185">Reference proteome</keyword>
<dbReference type="Proteomes" id="UP000030754">
    <property type="component" value="Unassembled WGS sequence"/>
</dbReference>
<proteinExistence type="predicted"/>
<name>U6MXW9_9EIME</name>
<feature type="region of interest" description="Disordered" evidence="2">
    <location>
        <begin position="297"/>
        <end position="331"/>
    </location>
</feature>
<evidence type="ECO:0000313" key="5">
    <source>
        <dbReference type="EMBL" id="CDJ67364.1"/>
    </source>
</evidence>
<evidence type="ECO:0000313" key="6">
    <source>
        <dbReference type="Proteomes" id="UP000030754"/>
    </source>
</evidence>
<feature type="compositionally biased region" description="Basic residues" evidence="2">
    <location>
        <begin position="318"/>
        <end position="327"/>
    </location>
</feature>
<organism evidence="5 6">
    <name type="scientific">Eimeria necatrix</name>
    <dbReference type="NCBI Taxonomy" id="51315"/>
    <lineage>
        <taxon>Eukaryota</taxon>
        <taxon>Sar</taxon>
        <taxon>Alveolata</taxon>
        <taxon>Apicomplexa</taxon>
        <taxon>Conoidasida</taxon>
        <taxon>Coccidia</taxon>
        <taxon>Eucoccidiorida</taxon>
        <taxon>Eimeriorina</taxon>
        <taxon>Eimeriidae</taxon>
        <taxon>Eimeria</taxon>
    </lineage>
</organism>
<reference evidence="5" key="2">
    <citation type="submission" date="2013-10" db="EMBL/GenBank/DDBJ databases">
        <authorList>
            <person name="Aslett M."/>
        </authorList>
    </citation>
    <scope>NUCLEOTIDE SEQUENCE [LARGE SCALE GENOMIC DNA]</scope>
    <source>
        <strain evidence="5">Houghton</strain>
    </source>
</reference>
<feature type="signal peptide" evidence="4">
    <location>
        <begin position="1"/>
        <end position="19"/>
    </location>
</feature>
<dbReference type="VEuPathDB" id="ToxoDB:ENH_00035110"/>
<dbReference type="OrthoDB" id="347451at2759"/>
<dbReference type="EMBL" id="HG724344">
    <property type="protein sequence ID" value="CDJ67364.1"/>
    <property type="molecule type" value="Genomic_DNA"/>
</dbReference>
<keyword evidence="4" id="KW-0732">Signal</keyword>
<reference evidence="5" key="1">
    <citation type="submission" date="2013-10" db="EMBL/GenBank/DDBJ databases">
        <title>Genomic analysis of the causative agents of coccidiosis in chickens.</title>
        <authorList>
            <person name="Reid A.J."/>
            <person name="Blake D."/>
            <person name="Billington K."/>
            <person name="Browne H."/>
            <person name="Dunn M."/>
            <person name="Hung S."/>
            <person name="Kawahara F."/>
            <person name="Miranda-Saavedra D."/>
            <person name="Mourier T."/>
            <person name="Nagra H."/>
            <person name="Otto T.D."/>
            <person name="Rawlings N."/>
            <person name="Sanchez A."/>
            <person name="Sanders M."/>
            <person name="Subramaniam C."/>
            <person name="Tay Y."/>
            <person name="Dear P."/>
            <person name="Doerig C."/>
            <person name="Gruber A."/>
            <person name="Parkinson J."/>
            <person name="Shirley M."/>
            <person name="Wan K.L."/>
            <person name="Berriman M."/>
            <person name="Tomley F."/>
            <person name="Pain A."/>
        </authorList>
    </citation>
    <scope>NUCLEOTIDE SEQUENCE [LARGE SCALE GENOMIC DNA]</scope>
    <source>
        <strain evidence="5">Houghton</strain>
    </source>
</reference>
<accession>U6MXW9</accession>
<keyword evidence="1" id="KW-0175">Coiled coil</keyword>
<evidence type="ECO:0000256" key="3">
    <source>
        <dbReference type="SAM" id="Phobius"/>
    </source>
</evidence>
<dbReference type="RefSeq" id="XP_013435831.1">
    <property type="nucleotide sequence ID" value="XM_013580377.1"/>
</dbReference>
<evidence type="ECO:0000256" key="2">
    <source>
        <dbReference type="SAM" id="MobiDB-lite"/>
    </source>
</evidence>
<dbReference type="AlphaFoldDB" id="U6MXW9"/>
<evidence type="ECO:0008006" key="7">
    <source>
        <dbReference type="Google" id="ProtNLM"/>
    </source>
</evidence>
<feature type="transmembrane region" description="Helical" evidence="3">
    <location>
        <begin position="94"/>
        <end position="120"/>
    </location>
</feature>
<keyword evidence="3" id="KW-1133">Transmembrane helix</keyword>